<dbReference type="GO" id="GO:0006915">
    <property type="term" value="P:apoptotic process"/>
    <property type="evidence" value="ECO:0007669"/>
    <property type="project" value="InterPro"/>
</dbReference>
<keyword evidence="2" id="KW-0472">Membrane</keyword>
<evidence type="ECO:0000313" key="5">
    <source>
        <dbReference type="Proteomes" id="UP001108240"/>
    </source>
</evidence>
<dbReference type="GO" id="GO:0034164">
    <property type="term" value="P:negative regulation of toll-like receptor 9 signaling pathway"/>
    <property type="evidence" value="ECO:0007669"/>
    <property type="project" value="TreeGrafter"/>
</dbReference>
<evidence type="ECO:0000259" key="3">
    <source>
        <dbReference type="Pfam" id="PF02893"/>
    </source>
</evidence>
<evidence type="ECO:0000313" key="4">
    <source>
        <dbReference type="Ensembl" id="ENSCCRP00000050850.2"/>
    </source>
</evidence>
<evidence type="ECO:0000256" key="2">
    <source>
        <dbReference type="SAM" id="Phobius"/>
    </source>
</evidence>
<sequence>IIHWSFFFNILYTFNFINLLIKKNVAAVLNMLKRLDKIRFRGPKRDDFLDLPESPTGSDTECSDDMLLRPRPSIRDNDEQRDPASLGTLSVMQDLRSESERLNEVKGHLEIALLEKHFLQEELRKLREETNVETLKQELERERSRRLDLEQKMSDVCEDSPPQPPRKQQPPAANGTDKQQKETVCSRLQSWLYDRFGVYIEDFRFQPEENTVEAEEPLSAKRLTENMRRLKWSARPVTNFLRNLSALSNWHSVYTSAIAFIIYMNAAWHGWAIPLFLFLAILRLSLNYLIARGWRIQWSIVPEVSEPVEPSKEDLTVSEKFQLVLDVAQKAQNLFGKMADVLEKIKNLFMWVQPEITQKLYIALWVAFISSCVLPYKLMGFMIGLYAGIKFFIIDFLFKSCPKLRDKYDTPHIMWNSLPTDPQLKERSNATVSRRIQPVVSRSSLATIPAGVTREEESGRSHSTKKGAFHEIFNLPENERPLPVCENGWRCCLINRDRKMPTDYIQTFAQYLIVEHSKISRSGSSKKNKVIKLVDITDIQKYKVLSVLPGSGMGISIATPSTQKPLVFGAMIHRDEAFETIFTQYMKIMTTANPET</sequence>
<feature type="compositionally biased region" description="Basic and acidic residues" evidence="1">
    <location>
        <begin position="134"/>
        <end position="155"/>
    </location>
</feature>
<dbReference type="AlphaFoldDB" id="A0A8C1CNX6"/>
<keyword evidence="5" id="KW-1185">Reference proteome</keyword>
<name>A0A8C1CNX6_CYPCA</name>
<dbReference type="GeneTree" id="ENSGT00390000010968"/>
<proteinExistence type="predicted"/>
<feature type="transmembrane region" description="Helical" evidence="2">
    <location>
        <begin position="244"/>
        <end position="264"/>
    </location>
</feature>
<reference evidence="4" key="2">
    <citation type="submission" date="2025-09" db="UniProtKB">
        <authorList>
            <consortium name="Ensembl"/>
        </authorList>
    </citation>
    <scope>IDENTIFICATION</scope>
</reference>
<dbReference type="Gene3D" id="2.30.29.30">
    <property type="entry name" value="Pleckstrin-homology domain (PH domain)/Phosphotyrosine-binding domain (PTB)"/>
    <property type="match status" value="1"/>
</dbReference>
<protein>
    <submittedName>
        <fullName evidence="4">GRAM domain containing 4</fullName>
    </submittedName>
</protein>
<feature type="transmembrane region" description="Helical" evidence="2">
    <location>
        <begin position="6"/>
        <end position="32"/>
    </location>
</feature>
<accession>A0A8C1CNX6</accession>
<feature type="region of interest" description="Disordered" evidence="1">
    <location>
        <begin position="49"/>
        <end position="86"/>
    </location>
</feature>
<keyword evidence="2" id="KW-1133">Transmembrane helix</keyword>
<dbReference type="InterPro" id="IPR011993">
    <property type="entry name" value="PH-like_dom_sf"/>
</dbReference>
<evidence type="ECO:0000256" key="1">
    <source>
        <dbReference type="SAM" id="MobiDB-lite"/>
    </source>
</evidence>
<dbReference type="InterPro" id="IPR037847">
    <property type="entry name" value="GRAMDC4"/>
</dbReference>
<dbReference type="Ensembl" id="ENSCCRT00000055090.2">
    <property type="protein sequence ID" value="ENSCCRP00000050850.2"/>
    <property type="gene ID" value="ENSCCRG00000024842.2"/>
</dbReference>
<feature type="transmembrane region" description="Helical" evidence="2">
    <location>
        <begin position="360"/>
        <end position="376"/>
    </location>
</feature>
<dbReference type="PANTHER" id="PTHR37402:SF1">
    <property type="entry name" value="GRAM DOMAIN-CONTAINING PROTEIN 4"/>
    <property type="match status" value="1"/>
</dbReference>
<dbReference type="InterPro" id="IPR004182">
    <property type="entry name" value="GRAM"/>
</dbReference>
<feature type="transmembrane region" description="Helical" evidence="2">
    <location>
        <begin position="270"/>
        <end position="290"/>
    </location>
</feature>
<organism evidence="4 5">
    <name type="scientific">Cyprinus carpio carpio</name>
    <dbReference type="NCBI Taxonomy" id="630221"/>
    <lineage>
        <taxon>Eukaryota</taxon>
        <taxon>Metazoa</taxon>
        <taxon>Chordata</taxon>
        <taxon>Craniata</taxon>
        <taxon>Vertebrata</taxon>
        <taxon>Euteleostomi</taxon>
        <taxon>Actinopterygii</taxon>
        <taxon>Neopterygii</taxon>
        <taxon>Teleostei</taxon>
        <taxon>Ostariophysi</taxon>
        <taxon>Cypriniformes</taxon>
        <taxon>Cyprinidae</taxon>
        <taxon>Cyprininae</taxon>
        <taxon>Cyprinus</taxon>
    </lineage>
</organism>
<dbReference type="Proteomes" id="UP001108240">
    <property type="component" value="Unplaced"/>
</dbReference>
<keyword evidence="2" id="KW-0812">Transmembrane</keyword>
<reference evidence="4" key="1">
    <citation type="submission" date="2025-08" db="UniProtKB">
        <authorList>
            <consortium name="Ensembl"/>
        </authorList>
    </citation>
    <scope>IDENTIFICATION</scope>
</reference>
<feature type="compositionally biased region" description="Basic and acidic residues" evidence="1">
    <location>
        <begin position="73"/>
        <end position="82"/>
    </location>
</feature>
<dbReference type="PANTHER" id="PTHR37402">
    <property type="entry name" value="GRAM DOMAIN-CONTAINING PROTEIN 4"/>
    <property type="match status" value="1"/>
</dbReference>
<dbReference type="Pfam" id="PF02893">
    <property type="entry name" value="GRAM"/>
    <property type="match status" value="1"/>
</dbReference>
<feature type="domain" description="GRAM" evidence="3">
    <location>
        <begin position="468"/>
        <end position="587"/>
    </location>
</feature>
<feature type="region of interest" description="Disordered" evidence="1">
    <location>
        <begin position="134"/>
        <end position="181"/>
    </location>
</feature>